<feature type="region of interest" description="Disordered" evidence="1">
    <location>
        <begin position="492"/>
        <end position="529"/>
    </location>
</feature>
<feature type="region of interest" description="Disordered" evidence="1">
    <location>
        <begin position="177"/>
        <end position="274"/>
    </location>
</feature>
<feature type="region of interest" description="Disordered" evidence="1">
    <location>
        <begin position="622"/>
        <end position="659"/>
    </location>
</feature>
<evidence type="ECO:0000313" key="3">
    <source>
        <dbReference type="Proteomes" id="UP000002035"/>
    </source>
</evidence>
<dbReference type="EMBL" id="DS995708">
    <property type="protein sequence ID" value="EEQ35168.1"/>
    <property type="molecule type" value="Genomic_DNA"/>
</dbReference>
<organism evidence="2 3">
    <name type="scientific">Arthroderma otae (strain ATCC MYA-4605 / CBS 113480)</name>
    <name type="common">Microsporum canis</name>
    <dbReference type="NCBI Taxonomy" id="554155"/>
    <lineage>
        <taxon>Eukaryota</taxon>
        <taxon>Fungi</taxon>
        <taxon>Dikarya</taxon>
        <taxon>Ascomycota</taxon>
        <taxon>Pezizomycotina</taxon>
        <taxon>Eurotiomycetes</taxon>
        <taxon>Eurotiomycetidae</taxon>
        <taxon>Onygenales</taxon>
        <taxon>Arthrodermataceae</taxon>
        <taxon>Microsporum</taxon>
    </lineage>
</organism>
<accession>C5FZ65</accession>
<feature type="region of interest" description="Disordered" evidence="1">
    <location>
        <begin position="545"/>
        <end position="598"/>
    </location>
</feature>
<feature type="compositionally biased region" description="Basic residues" evidence="1">
    <location>
        <begin position="589"/>
        <end position="598"/>
    </location>
</feature>
<feature type="region of interest" description="Disordered" evidence="1">
    <location>
        <begin position="136"/>
        <end position="165"/>
    </location>
</feature>
<name>C5FZ65_ARTOC</name>
<feature type="region of interest" description="Disordered" evidence="1">
    <location>
        <begin position="378"/>
        <end position="414"/>
    </location>
</feature>
<protein>
    <submittedName>
        <fullName evidence="2">Uncharacterized protein</fullName>
    </submittedName>
</protein>
<feature type="compositionally biased region" description="Basic and acidic residues" evidence="1">
    <location>
        <begin position="213"/>
        <end position="236"/>
    </location>
</feature>
<dbReference type="AlphaFoldDB" id="C5FZ65"/>
<dbReference type="GeneID" id="9227415"/>
<dbReference type="OrthoDB" id="4524386at2759"/>
<dbReference type="HOGENOM" id="CLU_375955_0_0_1"/>
<evidence type="ECO:0000313" key="2">
    <source>
        <dbReference type="EMBL" id="EEQ35168.1"/>
    </source>
</evidence>
<dbReference type="RefSeq" id="XP_002842904.1">
    <property type="nucleotide sequence ID" value="XM_002842858.1"/>
</dbReference>
<dbReference type="OMA" id="SHRYHIQ"/>
<dbReference type="VEuPathDB" id="FungiDB:MCYG_07987"/>
<proteinExistence type="predicted"/>
<sequence length="659" mass="71656">MSYHQRTKRHVDVLEAIFPKQNQYYASTAVSKSGSYNEDVAERNLASGYQRCGSGISRYSQVISAIYQEDVADRNMTHFSPPIVVSPPPGEDQSAGYNQRRAMAKKVKKIQDVSDPKSSDEEATLRNIASDQDIRRLPSCLSNGKSSGGRKLNTDSEQTGSLRFRKSAPALSVQFVGEDEQASATGSSAGKSRPQAKRVRRTRTQSGSSHVNRKPETKSSDLRPEHENLTEAKETAPESQNSENSSDPANDKSSRLLSPNTARRGSRRNVHDLSINTKLAAPGKKFAKISKRPSVAAVAAPPCRAPNASLDEIVNSPISLTSPVNPSPRITGFTAAEMLNLFKQAYAASQTSTSRPTFESLQDAIIREINSHDAFSHITPESLSPISPVPSLTPGLSSDGRHTERSSSRPATALSRCKSFSSFRDGSLSSKGYSLLEHHAKPEPPRRELSFPAIKEHCDTATRKRRHTYSQSASAPRVRIAESDNIPHSLARCATGKRPKSSAAAGQLPNACQIKGPIKQPGSDMRQQASHGFFSKAVSILLDSSDTSKHSQSTQPLRNNIHSDSASRVSSPGLSIFDDEDEKPFTTPRGKHNTPTKHSKLHLFIPSRKPARPKHIPIVISDVTTNNVPVNPPSGSTKKSSSSPLSSGRRRMPFRIIGT</sequence>
<feature type="compositionally biased region" description="Polar residues" evidence="1">
    <location>
        <begin position="545"/>
        <end position="573"/>
    </location>
</feature>
<feature type="compositionally biased region" description="Basic residues" evidence="1">
    <location>
        <begin position="194"/>
        <end position="203"/>
    </location>
</feature>
<feature type="compositionally biased region" description="Polar residues" evidence="1">
    <location>
        <begin position="237"/>
        <end position="248"/>
    </location>
</feature>
<feature type="compositionally biased region" description="Low complexity" evidence="1">
    <location>
        <begin position="633"/>
        <end position="647"/>
    </location>
</feature>
<keyword evidence="3" id="KW-1185">Reference proteome</keyword>
<gene>
    <name evidence="2" type="ORF">MCYG_07987</name>
</gene>
<reference evidence="3" key="1">
    <citation type="journal article" date="2012" name="MBio">
        <title>Comparative genome analysis of Trichophyton rubrum and related dermatophytes reveals candidate genes involved in infection.</title>
        <authorList>
            <person name="Martinez D.A."/>
            <person name="Oliver B.G."/>
            <person name="Graeser Y."/>
            <person name="Goldberg J.M."/>
            <person name="Li W."/>
            <person name="Martinez-Rossi N.M."/>
            <person name="Monod M."/>
            <person name="Shelest E."/>
            <person name="Barton R.C."/>
            <person name="Birch E."/>
            <person name="Brakhage A.A."/>
            <person name="Chen Z."/>
            <person name="Gurr S.J."/>
            <person name="Heiman D."/>
            <person name="Heitman J."/>
            <person name="Kosti I."/>
            <person name="Rossi A."/>
            <person name="Saif S."/>
            <person name="Samalova M."/>
            <person name="Saunders C.W."/>
            <person name="Shea T."/>
            <person name="Summerbell R.C."/>
            <person name="Xu J."/>
            <person name="Young S."/>
            <person name="Zeng Q."/>
            <person name="Birren B.W."/>
            <person name="Cuomo C.A."/>
            <person name="White T.C."/>
        </authorList>
    </citation>
    <scope>NUCLEOTIDE SEQUENCE [LARGE SCALE GENOMIC DNA]</scope>
    <source>
        <strain evidence="3">ATCC MYA-4605 / CBS 113480</strain>
    </source>
</reference>
<dbReference type="Proteomes" id="UP000002035">
    <property type="component" value="Unassembled WGS sequence"/>
</dbReference>
<dbReference type="eggNOG" id="ENOG502RR01">
    <property type="taxonomic scope" value="Eukaryota"/>
</dbReference>
<evidence type="ECO:0000256" key="1">
    <source>
        <dbReference type="SAM" id="MobiDB-lite"/>
    </source>
</evidence>